<dbReference type="InterPro" id="IPR036084">
    <property type="entry name" value="Ser_inhib-like_sf"/>
</dbReference>
<gene>
    <name evidence="4" type="ORF">RIMI_LOCUS11398682</name>
</gene>
<dbReference type="InterPro" id="IPR014853">
    <property type="entry name" value="VWF/SSPO/ZAN-like_Cys-rich_dom"/>
</dbReference>
<dbReference type="Proteomes" id="UP001176940">
    <property type="component" value="Unassembled WGS sequence"/>
</dbReference>
<dbReference type="InterPro" id="IPR001846">
    <property type="entry name" value="VWF_type-D"/>
</dbReference>
<accession>A0ABN9LRH1</accession>
<dbReference type="Pfam" id="PF01826">
    <property type="entry name" value="TIL"/>
    <property type="match status" value="1"/>
</dbReference>
<proteinExistence type="predicted"/>
<dbReference type="PANTHER" id="PTHR11339:SF244">
    <property type="entry name" value="IGGFC-BINDING PROTEIN"/>
    <property type="match status" value="1"/>
</dbReference>
<keyword evidence="1" id="KW-1015">Disulfide bond</keyword>
<dbReference type="PROSITE" id="PS51233">
    <property type="entry name" value="VWFD"/>
    <property type="match status" value="1"/>
</dbReference>
<dbReference type="EMBL" id="CAUEEQ010025744">
    <property type="protein sequence ID" value="CAJ0946727.1"/>
    <property type="molecule type" value="Genomic_DNA"/>
</dbReference>
<dbReference type="InterPro" id="IPR050780">
    <property type="entry name" value="Mucin_vWF_Thrombospondin_sf"/>
</dbReference>
<organism evidence="4 5">
    <name type="scientific">Ranitomeya imitator</name>
    <name type="common">mimic poison frog</name>
    <dbReference type="NCBI Taxonomy" id="111125"/>
    <lineage>
        <taxon>Eukaryota</taxon>
        <taxon>Metazoa</taxon>
        <taxon>Chordata</taxon>
        <taxon>Craniata</taxon>
        <taxon>Vertebrata</taxon>
        <taxon>Euteleostomi</taxon>
        <taxon>Amphibia</taxon>
        <taxon>Batrachia</taxon>
        <taxon>Anura</taxon>
        <taxon>Neobatrachia</taxon>
        <taxon>Hyloidea</taxon>
        <taxon>Dendrobatidae</taxon>
        <taxon>Dendrobatinae</taxon>
        <taxon>Ranitomeya</taxon>
    </lineage>
</organism>
<keyword evidence="2" id="KW-0325">Glycoprotein</keyword>
<dbReference type="InterPro" id="IPR025615">
    <property type="entry name" value="TILa_dom"/>
</dbReference>
<evidence type="ECO:0000259" key="3">
    <source>
        <dbReference type="PROSITE" id="PS51233"/>
    </source>
</evidence>
<dbReference type="CDD" id="cd19941">
    <property type="entry name" value="TIL"/>
    <property type="match status" value="1"/>
</dbReference>
<dbReference type="Pfam" id="PF12714">
    <property type="entry name" value="TILa"/>
    <property type="match status" value="1"/>
</dbReference>
<sequence length="317" mass="35680">MPPPCELLQLLDKNQRTLLSDCGIILKDDGPFRDCHRVVNPEPYFQFCILDFCYHSARQDVFCKVIEAYTAACQGANGIVYEWRKNDFCQAWCPENSHYTLCSGAFQKTCSHPNPPSTNINHCRENCDCDDGYFLEGDHCIPKSECGCLHDAIYYKINEIFFPTPNCDMKCLCQYDGLVQCSPYSCGPHEVCKIKDGANKCHATNVAMCSVLGSSHYYTFDGGKYQFQGNCTCVLAITCLYNARLPANFSVILSTVSPKRVGVFLNDIQIILTEGKKGTVQENALKTPYQVDLLKEAQDLQIAKTHGVPHEHLHRRV</sequence>
<dbReference type="InterPro" id="IPR002919">
    <property type="entry name" value="TIL_dom"/>
</dbReference>
<dbReference type="Gene3D" id="2.10.25.10">
    <property type="entry name" value="Laminin"/>
    <property type="match status" value="1"/>
</dbReference>
<protein>
    <recommendedName>
        <fullName evidence="3">VWFD domain-containing protein</fullName>
    </recommendedName>
</protein>
<feature type="domain" description="VWFD" evidence="3">
    <location>
        <begin position="207"/>
        <end position="317"/>
    </location>
</feature>
<dbReference type="PANTHER" id="PTHR11339">
    <property type="entry name" value="EXTRACELLULAR MATRIX GLYCOPROTEIN RELATED"/>
    <property type="match status" value="1"/>
</dbReference>
<keyword evidence="5" id="KW-1185">Reference proteome</keyword>
<evidence type="ECO:0000313" key="5">
    <source>
        <dbReference type="Proteomes" id="UP001176940"/>
    </source>
</evidence>
<dbReference type="SMART" id="SM00832">
    <property type="entry name" value="C8"/>
    <property type="match status" value="1"/>
</dbReference>
<dbReference type="Pfam" id="PF08742">
    <property type="entry name" value="C8"/>
    <property type="match status" value="1"/>
</dbReference>
<name>A0ABN9LRH1_9NEOB</name>
<evidence type="ECO:0000256" key="1">
    <source>
        <dbReference type="ARBA" id="ARBA00023157"/>
    </source>
</evidence>
<evidence type="ECO:0000313" key="4">
    <source>
        <dbReference type="EMBL" id="CAJ0946727.1"/>
    </source>
</evidence>
<dbReference type="Pfam" id="PF00094">
    <property type="entry name" value="VWD"/>
    <property type="match status" value="1"/>
</dbReference>
<comment type="caution">
    <text evidence="4">The sequence shown here is derived from an EMBL/GenBank/DDBJ whole genome shotgun (WGS) entry which is preliminary data.</text>
</comment>
<reference evidence="4" key="1">
    <citation type="submission" date="2023-07" db="EMBL/GenBank/DDBJ databases">
        <authorList>
            <person name="Stuckert A."/>
        </authorList>
    </citation>
    <scope>NUCLEOTIDE SEQUENCE</scope>
</reference>
<evidence type="ECO:0000256" key="2">
    <source>
        <dbReference type="ARBA" id="ARBA00023180"/>
    </source>
</evidence>
<dbReference type="SUPFAM" id="SSF57567">
    <property type="entry name" value="Serine protease inhibitors"/>
    <property type="match status" value="1"/>
</dbReference>